<keyword evidence="2" id="KW-1185">Reference proteome</keyword>
<dbReference type="OrthoDB" id="1678715at2"/>
<dbReference type="EMBL" id="SMFL01000014">
    <property type="protein sequence ID" value="TDE10773.1"/>
    <property type="molecule type" value="Genomic_DNA"/>
</dbReference>
<accession>A0A4R5DJL5</accession>
<evidence type="ECO:0000313" key="2">
    <source>
        <dbReference type="Proteomes" id="UP000294850"/>
    </source>
</evidence>
<comment type="caution">
    <text evidence="1">The sequence shown here is derived from an EMBL/GenBank/DDBJ whole genome shotgun (WGS) entry which is preliminary data.</text>
</comment>
<dbReference type="Proteomes" id="UP000294850">
    <property type="component" value="Unassembled WGS sequence"/>
</dbReference>
<protein>
    <submittedName>
        <fullName evidence="1">Uncharacterized protein</fullName>
    </submittedName>
</protein>
<dbReference type="RefSeq" id="WP_131961486.1">
    <property type="nucleotide sequence ID" value="NZ_SMFL01000014.1"/>
</dbReference>
<name>A0A4R5DJL5_9BACT</name>
<sequence length="277" mass="32470">MSKQPPEHLSPIELEILYLTSCVASINEMVNNMIFELQDCDDGSHVVILKTEINQKYFNIHLVDLLTMPPGDGRPNSIEGLSSSLRKPLLNRKVSKLRKVLNEAVTWLDTDVNFTIRGKTRKLWFPTVQQNFTPKITRREAIVICGNISKHNHLVLSRNVKKIQDIFLRSDIKITSEEGFELIPEFYAQFHDDIFNYQVTKIVELLNNIRWEIYHYVKPFFEKNSLQKEQGRRAHYVVPQGITDQLIKHLFYDLLNSGAPTPSVERFKTWKWVKKRY</sequence>
<evidence type="ECO:0000313" key="1">
    <source>
        <dbReference type="EMBL" id="TDE10773.1"/>
    </source>
</evidence>
<proteinExistence type="predicted"/>
<dbReference type="AlphaFoldDB" id="A0A4R5DJL5"/>
<reference evidence="1 2" key="1">
    <citation type="submission" date="2019-03" db="EMBL/GenBank/DDBJ databases">
        <title>Dyadobacter AR-3-6 sp. nov., isolated from arctic soil.</title>
        <authorList>
            <person name="Chaudhary D.K."/>
        </authorList>
    </citation>
    <scope>NUCLEOTIDE SEQUENCE [LARGE SCALE GENOMIC DNA]</scope>
    <source>
        <strain evidence="1 2">AR-3-6</strain>
    </source>
</reference>
<gene>
    <name evidence="1" type="ORF">E0F88_27250</name>
</gene>
<organism evidence="1 2">
    <name type="scientific">Dyadobacter psychrotolerans</name>
    <dbReference type="NCBI Taxonomy" id="2541721"/>
    <lineage>
        <taxon>Bacteria</taxon>
        <taxon>Pseudomonadati</taxon>
        <taxon>Bacteroidota</taxon>
        <taxon>Cytophagia</taxon>
        <taxon>Cytophagales</taxon>
        <taxon>Spirosomataceae</taxon>
        <taxon>Dyadobacter</taxon>
    </lineage>
</organism>